<accession>A0ABY6HYI2</accession>
<organism evidence="3 4">
    <name type="scientific">Candidatus Lokiarchaeum ossiferum</name>
    <dbReference type="NCBI Taxonomy" id="2951803"/>
    <lineage>
        <taxon>Archaea</taxon>
        <taxon>Promethearchaeati</taxon>
        <taxon>Promethearchaeota</taxon>
        <taxon>Promethearchaeia</taxon>
        <taxon>Promethearchaeales</taxon>
        <taxon>Promethearchaeaceae</taxon>
        <taxon>Candidatus Lokiarchaeum</taxon>
    </lineage>
</organism>
<dbReference type="PANTHER" id="PTHR22942">
    <property type="entry name" value="RECA/RAD51/RADA DNA STRAND-PAIRING FAMILY MEMBER"/>
    <property type="match status" value="1"/>
</dbReference>
<dbReference type="PANTHER" id="PTHR22942:SF47">
    <property type="entry name" value="DNA REPAIR AND RECOMBINATION PROTEIN RADB"/>
    <property type="match status" value="1"/>
</dbReference>
<gene>
    <name evidence="3" type="ORF">NEF87_004880</name>
</gene>
<dbReference type="SUPFAM" id="SSF52540">
    <property type="entry name" value="P-loop containing nucleoside triphosphate hydrolases"/>
    <property type="match status" value="1"/>
</dbReference>
<dbReference type="Pfam" id="PF08423">
    <property type="entry name" value="Rad51"/>
    <property type="match status" value="1"/>
</dbReference>
<dbReference type="EMBL" id="CP104013">
    <property type="protein sequence ID" value="UYP48595.1"/>
    <property type="molecule type" value="Genomic_DNA"/>
</dbReference>
<feature type="domain" description="Rad51-like C-terminal" evidence="2">
    <location>
        <begin position="17"/>
        <end position="213"/>
    </location>
</feature>
<proteinExistence type="predicted"/>
<dbReference type="InterPro" id="IPR013632">
    <property type="entry name" value="Rad51_C"/>
</dbReference>
<evidence type="ECO:0000259" key="2">
    <source>
        <dbReference type="Pfam" id="PF08423"/>
    </source>
</evidence>
<evidence type="ECO:0000256" key="1">
    <source>
        <dbReference type="ARBA" id="ARBA00023125"/>
    </source>
</evidence>
<name>A0ABY6HYI2_9ARCH</name>
<dbReference type="Gene3D" id="3.40.50.300">
    <property type="entry name" value="P-loop containing nucleotide triphosphate hydrolases"/>
    <property type="match status" value="1"/>
</dbReference>
<evidence type="ECO:0000313" key="3">
    <source>
        <dbReference type="EMBL" id="UYP48595.1"/>
    </source>
</evidence>
<evidence type="ECO:0000313" key="4">
    <source>
        <dbReference type="Proteomes" id="UP001208689"/>
    </source>
</evidence>
<protein>
    <submittedName>
        <fullName evidence="3">DNA repair and recombination protein RadA</fullName>
    </submittedName>
</protein>
<dbReference type="Proteomes" id="UP001208689">
    <property type="component" value="Chromosome"/>
</dbReference>
<keyword evidence="4" id="KW-1185">Reference proteome</keyword>
<keyword evidence="1" id="KW-0238">DNA-binding</keyword>
<dbReference type="InterPro" id="IPR027417">
    <property type="entry name" value="P-loop_NTPase"/>
</dbReference>
<sequence length="236" mass="26252">MQTGTDVLHQICSEPPLSTGLLPLDTLLHGGLTRDLVTLLIGNPKINAQILQQIALEATVRLHQTHPETTQKILYVDGANRFNPYHLSQLAIHHGVAAQTILSTILVSRAFNWSNMVETVAENLDKVADTPIDMIVVSGLTKFFEEEAVIPRTDTASPQLRPKAFEGLNAMCAGLKRLQAKHHTRILLSTTLNTKSTVKPAGGHILTHFANVIIRMLPYLKYLFQVKFFLFIFYPP</sequence>
<reference evidence="3" key="1">
    <citation type="submission" date="2022-09" db="EMBL/GenBank/DDBJ databases">
        <title>Actin cytoskeleton and complex cell architecture in an #Asgard archaeon.</title>
        <authorList>
            <person name="Ponce Toledo R.I."/>
            <person name="Schleper C."/>
            <person name="Rodrigues Oliveira T."/>
            <person name="Wollweber F."/>
            <person name="Xu J."/>
            <person name="Rittmann S."/>
            <person name="Klingl A."/>
            <person name="Pilhofer M."/>
        </authorList>
    </citation>
    <scope>NUCLEOTIDE SEQUENCE</scope>
    <source>
        <strain evidence="3">B-35</strain>
    </source>
</reference>